<dbReference type="EMBL" id="LR216287">
    <property type="protein sequence ID" value="VFJ14373.1"/>
    <property type="molecule type" value="Genomic_DNA"/>
</dbReference>
<proteinExistence type="predicted"/>
<keyword evidence="2" id="KW-1185">Reference proteome</keyword>
<evidence type="ECO:0000313" key="1">
    <source>
        <dbReference type="EMBL" id="VFJ14373.1"/>
    </source>
</evidence>
<sequence>MFMLYGHYFRKAEYLRLNLMKYYGNINNGHPMGFFDNRNGSIGRNNMVFHIYRALGFSAIQ</sequence>
<dbReference type="AlphaFoldDB" id="A0A484IAS9"/>
<dbReference type="Proteomes" id="UP000294299">
    <property type="component" value="Chromosome NFRAN"/>
</dbReference>
<protein>
    <submittedName>
        <fullName evidence="1">Uncharacterized protein</fullName>
    </submittedName>
</protein>
<name>A0A484IAS9_9ARCH</name>
<dbReference type="KEGG" id="nfn:NFRAN_2051"/>
<evidence type="ECO:0000313" key="2">
    <source>
        <dbReference type="Proteomes" id="UP000294299"/>
    </source>
</evidence>
<gene>
    <name evidence="1" type="ORF">NFRAN_2051</name>
</gene>
<accession>A0A484IAS9</accession>
<reference evidence="1 2" key="1">
    <citation type="submission" date="2019-02" db="EMBL/GenBank/DDBJ databases">
        <authorList>
            <person name="Lehtovirta-Morley E L."/>
        </authorList>
    </citation>
    <scope>NUCLEOTIDE SEQUENCE [LARGE SCALE GENOMIC DNA]</scope>
    <source>
        <strain evidence="1">NFRAN1</strain>
    </source>
</reference>
<organism evidence="1 2">
    <name type="scientific">Candidatus Nitrosocosmicus franklandianus</name>
    <dbReference type="NCBI Taxonomy" id="1798806"/>
    <lineage>
        <taxon>Archaea</taxon>
        <taxon>Nitrososphaerota</taxon>
        <taxon>Nitrososphaeria</taxon>
        <taxon>Nitrososphaerales</taxon>
        <taxon>Nitrososphaeraceae</taxon>
        <taxon>Candidatus Nitrosocosmicus</taxon>
    </lineage>
</organism>